<protein>
    <submittedName>
        <fullName evidence="1">Uncharacterized protein</fullName>
    </submittedName>
</protein>
<evidence type="ECO:0000313" key="2">
    <source>
        <dbReference type="Proteomes" id="UP001601992"/>
    </source>
</evidence>
<accession>A0ABW6S1L0</accession>
<gene>
    <name evidence="1" type="ORF">ACFYXQ_17075</name>
</gene>
<dbReference type="EMBL" id="JBIAQY010000005">
    <property type="protein sequence ID" value="MFF3569483.1"/>
    <property type="molecule type" value="Genomic_DNA"/>
</dbReference>
<name>A0ABW6S1L0_9NOCA</name>
<dbReference type="RefSeq" id="WP_387404219.1">
    <property type="nucleotide sequence ID" value="NZ_JBIAQY010000005.1"/>
</dbReference>
<keyword evidence="2" id="KW-1185">Reference proteome</keyword>
<sequence>MHEFRSESRPRHAIFAAAAFGPDPYAATAELPAAADGVESWLRAVALGGQGRYAAARAELRRTHRLTGDSALRSLADSTEASLLRQLGWHAEAAISDGRALAGACDSGTLSAPEVRVVDTEVIFVTRIEAVCDALTGLAADALGTARPALAARLLERCRLPLEACEGWRTLLRWHWVCAETALAAPGANLIERSARDHAAAAVAIAERCPSARHAVKSRLLLAAATAAEGDLGRSAELAAAVAEQCREHGLLPLRWASAMLRGGVETGSAATRAAAEAAECARELAVRGGRLRSDTGVLGDR</sequence>
<evidence type="ECO:0000313" key="1">
    <source>
        <dbReference type="EMBL" id="MFF3569483.1"/>
    </source>
</evidence>
<dbReference type="Proteomes" id="UP001601992">
    <property type="component" value="Unassembled WGS sequence"/>
</dbReference>
<reference evidence="1 2" key="1">
    <citation type="submission" date="2024-10" db="EMBL/GenBank/DDBJ databases">
        <title>The Natural Products Discovery Center: Release of the First 8490 Sequenced Strains for Exploring Actinobacteria Biosynthetic Diversity.</title>
        <authorList>
            <person name="Kalkreuter E."/>
            <person name="Kautsar S.A."/>
            <person name="Yang D."/>
            <person name="Bader C.D."/>
            <person name="Teijaro C.N."/>
            <person name="Fluegel L."/>
            <person name="Davis C.M."/>
            <person name="Simpson J.R."/>
            <person name="Lauterbach L."/>
            <person name="Steele A.D."/>
            <person name="Gui C."/>
            <person name="Meng S."/>
            <person name="Li G."/>
            <person name="Viehrig K."/>
            <person name="Ye F."/>
            <person name="Su P."/>
            <person name="Kiefer A.F."/>
            <person name="Nichols A."/>
            <person name="Cepeda A.J."/>
            <person name="Yan W."/>
            <person name="Fan B."/>
            <person name="Jiang Y."/>
            <person name="Adhikari A."/>
            <person name="Zheng C.-J."/>
            <person name="Schuster L."/>
            <person name="Cowan T.M."/>
            <person name="Smanski M.J."/>
            <person name="Chevrette M.G."/>
            <person name="De Carvalho L.P.S."/>
            <person name="Shen B."/>
        </authorList>
    </citation>
    <scope>NUCLEOTIDE SEQUENCE [LARGE SCALE GENOMIC DNA]</scope>
    <source>
        <strain evidence="1 2">NPDC002593</strain>
    </source>
</reference>
<proteinExistence type="predicted"/>
<organism evidence="1 2">
    <name type="scientific">Nocardia jiangxiensis</name>
    <dbReference type="NCBI Taxonomy" id="282685"/>
    <lineage>
        <taxon>Bacteria</taxon>
        <taxon>Bacillati</taxon>
        <taxon>Actinomycetota</taxon>
        <taxon>Actinomycetes</taxon>
        <taxon>Mycobacteriales</taxon>
        <taxon>Nocardiaceae</taxon>
        <taxon>Nocardia</taxon>
    </lineage>
</organism>
<comment type="caution">
    <text evidence="1">The sequence shown here is derived from an EMBL/GenBank/DDBJ whole genome shotgun (WGS) entry which is preliminary data.</text>
</comment>